<reference evidence="1" key="1">
    <citation type="journal article" date="2020" name="Stud. Mycol.">
        <title>101 Dothideomycetes genomes: a test case for predicting lifestyles and emergence of pathogens.</title>
        <authorList>
            <person name="Haridas S."/>
            <person name="Albert R."/>
            <person name="Binder M."/>
            <person name="Bloem J."/>
            <person name="Labutti K."/>
            <person name="Salamov A."/>
            <person name="Andreopoulos B."/>
            <person name="Baker S."/>
            <person name="Barry K."/>
            <person name="Bills G."/>
            <person name="Bluhm B."/>
            <person name="Cannon C."/>
            <person name="Castanera R."/>
            <person name="Culley D."/>
            <person name="Daum C."/>
            <person name="Ezra D."/>
            <person name="Gonzalez J."/>
            <person name="Henrissat B."/>
            <person name="Kuo A."/>
            <person name="Liang C."/>
            <person name="Lipzen A."/>
            <person name="Lutzoni F."/>
            <person name="Magnuson J."/>
            <person name="Mondo S."/>
            <person name="Nolan M."/>
            <person name="Ohm R."/>
            <person name="Pangilinan J."/>
            <person name="Park H.-J."/>
            <person name="Ramirez L."/>
            <person name="Alfaro M."/>
            <person name="Sun H."/>
            <person name="Tritt A."/>
            <person name="Yoshinaga Y."/>
            <person name="Zwiers L.-H."/>
            <person name="Turgeon B."/>
            <person name="Goodwin S."/>
            <person name="Spatafora J."/>
            <person name="Crous P."/>
            <person name="Grigoriev I."/>
        </authorList>
    </citation>
    <scope>NUCLEOTIDE SEQUENCE</scope>
    <source>
        <strain evidence="1">CBS 125425</strain>
    </source>
</reference>
<dbReference type="EMBL" id="ML996099">
    <property type="protein sequence ID" value="KAF2740879.1"/>
    <property type="molecule type" value="Genomic_DNA"/>
</dbReference>
<dbReference type="AlphaFoldDB" id="A0A9P4V7G5"/>
<accession>A0A9P4V7G5</accession>
<keyword evidence="2" id="KW-1185">Reference proteome</keyword>
<evidence type="ECO:0000313" key="2">
    <source>
        <dbReference type="Proteomes" id="UP000799444"/>
    </source>
</evidence>
<evidence type="ECO:0000313" key="1">
    <source>
        <dbReference type="EMBL" id="KAF2740879.1"/>
    </source>
</evidence>
<gene>
    <name evidence="1" type="ORF">EJ04DRAFT_168923</name>
</gene>
<dbReference type="Proteomes" id="UP000799444">
    <property type="component" value="Unassembled WGS sequence"/>
</dbReference>
<sequence length="89" mass="9867">MHLGGLLCGLLYFNVSRLSSRAGSISRSSRFLLYSWNPAARDACASLALRSDLATGYRLGRTRYSSLKPQFHHLIDALIACLYFNTLGI</sequence>
<organism evidence="1 2">
    <name type="scientific">Polyplosphaeria fusca</name>
    <dbReference type="NCBI Taxonomy" id="682080"/>
    <lineage>
        <taxon>Eukaryota</taxon>
        <taxon>Fungi</taxon>
        <taxon>Dikarya</taxon>
        <taxon>Ascomycota</taxon>
        <taxon>Pezizomycotina</taxon>
        <taxon>Dothideomycetes</taxon>
        <taxon>Pleosporomycetidae</taxon>
        <taxon>Pleosporales</taxon>
        <taxon>Tetraplosphaeriaceae</taxon>
        <taxon>Polyplosphaeria</taxon>
    </lineage>
</organism>
<protein>
    <submittedName>
        <fullName evidence="1">Uncharacterized protein</fullName>
    </submittedName>
</protein>
<comment type="caution">
    <text evidence="1">The sequence shown here is derived from an EMBL/GenBank/DDBJ whole genome shotgun (WGS) entry which is preliminary data.</text>
</comment>
<proteinExistence type="predicted"/>
<name>A0A9P4V7G5_9PLEO</name>